<evidence type="ECO:0000313" key="2">
    <source>
        <dbReference type="Proteomes" id="UP001185792"/>
    </source>
</evidence>
<dbReference type="Proteomes" id="UP001185792">
    <property type="component" value="Unassembled WGS sequence"/>
</dbReference>
<comment type="caution">
    <text evidence="1">The sequence shown here is derived from an EMBL/GenBank/DDBJ whole genome shotgun (WGS) entry which is preliminary data.</text>
</comment>
<evidence type="ECO:0000313" key="1">
    <source>
        <dbReference type="EMBL" id="MDV7136559.1"/>
    </source>
</evidence>
<evidence type="ECO:0008006" key="3">
    <source>
        <dbReference type="Google" id="ProtNLM"/>
    </source>
</evidence>
<protein>
    <recommendedName>
        <fullName evidence="3">Glycosyl hydrolase family 16</fullName>
    </recommendedName>
</protein>
<sequence>MTRSKSIEGGTVFGKSSQGRRSWRSGVVGLSALALVVAAGVTPAFADPNIQLPGVDDSLPNCAVLKGRALAGYIGTGEPKPTRPIDETFHTPPVNDWCNTNVGYSQASYGPNGVTFMVPPTVEGLFPYNNSEILAKPIFEQGQTMTMRVSGTEEIKTWNGTTGWGVSNRSIDPLGLEIAWFMYNGSAGLVGAGSTLTTPFFHAFAQDMPKGFFMMVKRAGSLLPQVVSLPTSILDNPHDYAVRLDNKYAYFYVDGKEVGVFADAPFGGWTDISGGKVPMMGQMWLDSSYWFPLPIPEFNGRWQTATLEHYRQGPSESTPLIFED</sequence>
<proteinExistence type="predicted"/>
<reference evidence="1 2" key="1">
    <citation type="submission" date="2023-10" db="EMBL/GenBank/DDBJ databases">
        <title>Development of a sustainable strategy for remediation of hydrocarbon-contaminated territories based on the waste exchange concept.</title>
        <authorList>
            <person name="Krivoruchko A."/>
        </authorList>
    </citation>
    <scope>NUCLEOTIDE SEQUENCE [LARGE SCALE GENOMIC DNA]</scope>
    <source>
        <strain evidence="1 2">IEGM 1236</strain>
    </source>
</reference>
<keyword evidence="2" id="KW-1185">Reference proteome</keyword>
<name>A0ABU4F111_WILMA</name>
<gene>
    <name evidence="1" type="ORF">R4198_22935</name>
</gene>
<organism evidence="1 2">
    <name type="scientific">Williamsia marianensis</name>
    <dbReference type="NCBI Taxonomy" id="85044"/>
    <lineage>
        <taxon>Bacteria</taxon>
        <taxon>Bacillati</taxon>
        <taxon>Actinomycetota</taxon>
        <taxon>Actinomycetes</taxon>
        <taxon>Mycobacteriales</taxon>
        <taxon>Nocardiaceae</taxon>
        <taxon>Williamsia</taxon>
    </lineage>
</organism>
<accession>A0ABU4F111</accession>
<dbReference type="RefSeq" id="WP_317714546.1">
    <property type="nucleotide sequence ID" value="NZ_JAWLUM010000004.1"/>
</dbReference>
<dbReference type="InterPro" id="IPR013320">
    <property type="entry name" value="ConA-like_dom_sf"/>
</dbReference>
<dbReference type="EMBL" id="JAWLUM010000004">
    <property type="protein sequence ID" value="MDV7136559.1"/>
    <property type="molecule type" value="Genomic_DNA"/>
</dbReference>
<dbReference type="SUPFAM" id="SSF49899">
    <property type="entry name" value="Concanavalin A-like lectins/glucanases"/>
    <property type="match status" value="1"/>
</dbReference>